<proteinExistence type="predicted"/>
<dbReference type="OrthoDB" id="10579955at2759"/>
<dbReference type="HOGENOM" id="CLU_2892276_0_0_1"/>
<gene>
    <name evidence="1" type="ORF">CY34DRAFT_814602</name>
</gene>
<dbReference type="InParanoid" id="A0A0D0AAW9"/>
<name>A0A0D0AAW9_9AGAM</name>
<reference evidence="2" key="2">
    <citation type="submission" date="2015-01" db="EMBL/GenBank/DDBJ databases">
        <title>Evolutionary Origins and Diversification of the Mycorrhizal Mutualists.</title>
        <authorList>
            <consortium name="DOE Joint Genome Institute"/>
            <consortium name="Mycorrhizal Genomics Consortium"/>
            <person name="Kohler A."/>
            <person name="Kuo A."/>
            <person name="Nagy L.G."/>
            <person name="Floudas D."/>
            <person name="Copeland A."/>
            <person name="Barry K.W."/>
            <person name="Cichocki N."/>
            <person name="Veneault-Fourrey C."/>
            <person name="LaButti K."/>
            <person name="Lindquist E.A."/>
            <person name="Lipzen A."/>
            <person name="Lundell T."/>
            <person name="Morin E."/>
            <person name="Murat C."/>
            <person name="Riley R."/>
            <person name="Ohm R."/>
            <person name="Sun H."/>
            <person name="Tunlid A."/>
            <person name="Henrissat B."/>
            <person name="Grigoriev I.V."/>
            <person name="Hibbett D.S."/>
            <person name="Martin F."/>
        </authorList>
    </citation>
    <scope>NUCLEOTIDE SEQUENCE [LARGE SCALE GENOMIC DNA]</scope>
    <source>
        <strain evidence="2">UH-Slu-Lm8-n1</strain>
    </source>
</reference>
<dbReference type="AlphaFoldDB" id="A0A0D0AAW9"/>
<accession>A0A0D0AAW9</accession>
<protein>
    <submittedName>
        <fullName evidence="1">Uncharacterized protein</fullName>
    </submittedName>
</protein>
<organism evidence="1 2">
    <name type="scientific">Suillus luteus UH-Slu-Lm8-n1</name>
    <dbReference type="NCBI Taxonomy" id="930992"/>
    <lineage>
        <taxon>Eukaryota</taxon>
        <taxon>Fungi</taxon>
        <taxon>Dikarya</taxon>
        <taxon>Basidiomycota</taxon>
        <taxon>Agaricomycotina</taxon>
        <taxon>Agaricomycetes</taxon>
        <taxon>Agaricomycetidae</taxon>
        <taxon>Boletales</taxon>
        <taxon>Suillineae</taxon>
        <taxon>Suillaceae</taxon>
        <taxon>Suillus</taxon>
    </lineage>
</organism>
<evidence type="ECO:0000313" key="1">
    <source>
        <dbReference type="EMBL" id="KIK31387.1"/>
    </source>
</evidence>
<dbReference type="EMBL" id="KN837058">
    <property type="protein sequence ID" value="KIK31387.1"/>
    <property type="molecule type" value="Genomic_DNA"/>
</dbReference>
<dbReference type="Proteomes" id="UP000054485">
    <property type="component" value="Unassembled WGS sequence"/>
</dbReference>
<sequence length="63" mass="7150">SISGLNLALRSISALNCFCLFNAEFWSTVDSPETDYRRAHAVIPWCTCVQYHIHPSHVSSYFS</sequence>
<reference evidence="1 2" key="1">
    <citation type="submission" date="2014-04" db="EMBL/GenBank/DDBJ databases">
        <authorList>
            <consortium name="DOE Joint Genome Institute"/>
            <person name="Kuo A."/>
            <person name="Ruytinx J."/>
            <person name="Rineau F."/>
            <person name="Colpaert J."/>
            <person name="Kohler A."/>
            <person name="Nagy L.G."/>
            <person name="Floudas D."/>
            <person name="Copeland A."/>
            <person name="Barry K.W."/>
            <person name="Cichocki N."/>
            <person name="Veneault-Fourrey C."/>
            <person name="LaButti K."/>
            <person name="Lindquist E.A."/>
            <person name="Lipzen A."/>
            <person name="Lundell T."/>
            <person name="Morin E."/>
            <person name="Murat C."/>
            <person name="Sun H."/>
            <person name="Tunlid A."/>
            <person name="Henrissat B."/>
            <person name="Grigoriev I.V."/>
            <person name="Hibbett D.S."/>
            <person name="Martin F."/>
            <person name="Nordberg H.P."/>
            <person name="Cantor M.N."/>
            <person name="Hua S.X."/>
        </authorList>
    </citation>
    <scope>NUCLEOTIDE SEQUENCE [LARGE SCALE GENOMIC DNA]</scope>
    <source>
        <strain evidence="1 2">UH-Slu-Lm8-n1</strain>
    </source>
</reference>
<feature type="non-terminal residue" evidence="1">
    <location>
        <position position="1"/>
    </location>
</feature>
<keyword evidence="2" id="KW-1185">Reference proteome</keyword>
<evidence type="ECO:0000313" key="2">
    <source>
        <dbReference type="Proteomes" id="UP000054485"/>
    </source>
</evidence>